<protein>
    <submittedName>
        <fullName evidence="2">Uncharacterized protein</fullName>
    </submittedName>
</protein>
<accession>A0A6J5LHI4</accession>
<feature type="region of interest" description="Disordered" evidence="1">
    <location>
        <begin position="102"/>
        <end position="125"/>
    </location>
</feature>
<name>A0A6J5LHI4_9CAUD</name>
<reference evidence="2" key="1">
    <citation type="submission" date="2020-04" db="EMBL/GenBank/DDBJ databases">
        <authorList>
            <person name="Chiriac C."/>
            <person name="Salcher M."/>
            <person name="Ghai R."/>
            <person name="Kavagutti S V."/>
        </authorList>
    </citation>
    <scope>NUCLEOTIDE SEQUENCE</scope>
</reference>
<evidence type="ECO:0000256" key="1">
    <source>
        <dbReference type="SAM" id="MobiDB-lite"/>
    </source>
</evidence>
<evidence type="ECO:0000313" key="2">
    <source>
        <dbReference type="EMBL" id="CAB4133651.1"/>
    </source>
</evidence>
<sequence>MFDWLKKKKAPLKVESLSQKSEKDLATERGEPYVNVVSIDIDSNDVGNGAFELDWNDIFIARLVKSGFQMKKEDTDADIVDRWFQSVCRNILNENFEQWEANQPYDTRPRRVDRNDLGNGRTEVS</sequence>
<organism evidence="2">
    <name type="scientific">uncultured Caudovirales phage</name>
    <dbReference type="NCBI Taxonomy" id="2100421"/>
    <lineage>
        <taxon>Viruses</taxon>
        <taxon>Duplodnaviria</taxon>
        <taxon>Heunggongvirae</taxon>
        <taxon>Uroviricota</taxon>
        <taxon>Caudoviricetes</taxon>
        <taxon>Peduoviridae</taxon>
        <taxon>Maltschvirus</taxon>
        <taxon>Maltschvirus maltsch</taxon>
    </lineage>
</organism>
<dbReference type="EMBL" id="LR796274">
    <property type="protein sequence ID" value="CAB4133651.1"/>
    <property type="molecule type" value="Genomic_DNA"/>
</dbReference>
<gene>
    <name evidence="2" type="ORF">UFOVP257_373</name>
</gene>
<feature type="compositionally biased region" description="Basic and acidic residues" evidence="1">
    <location>
        <begin position="107"/>
        <end position="116"/>
    </location>
</feature>
<proteinExistence type="predicted"/>